<name>A0A915YIV6_9BACT</name>
<accession>A0A915YIV6</accession>
<proteinExistence type="predicted"/>
<evidence type="ECO:0000313" key="3">
    <source>
        <dbReference type="Proteomes" id="UP001060919"/>
    </source>
</evidence>
<protein>
    <submittedName>
        <fullName evidence="2">Uncharacterized protein</fullName>
    </submittedName>
</protein>
<gene>
    <name evidence="2" type="ORF">AsAng_0047570</name>
</gene>
<keyword evidence="1" id="KW-0732">Signal</keyword>
<feature type="chain" id="PRO_5036791598" evidence="1">
    <location>
        <begin position="18"/>
        <end position="83"/>
    </location>
</feature>
<dbReference type="EMBL" id="AP026867">
    <property type="protein sequence ID" value="BDS13994.1"/>
    <property type="molecule type" value="Genomic_DNA"/>
</dbReference>
<reference evidence="2" key="1">
    <citation type="submission" date="2022-09" db="EMBL/GenBank/DDBJ databases">
        <title>Aureispira anguillicida sp. nov., isolated from Leptocephalus of Japanese eel Anguilla japonica.</title>
        <authorList>
            <person name="Yuasa K."/>
            <person name="Mekata T."/>
            <person name="Ikunari K."/>
        </authorList>
    </citation>
    <scope>NUCLEOTIDE SEQUENCE</scope>
    <source>
        <strain evidence="2">EL160426</strain>
    </source>
</reference>
<evidence type="ECO:0000256" key="1">
    <source>
        <dbReference type="SAM" id="SignalP"/>
    </source>
</evidence>
<sequence>MLFGAAALVFSISPAQATNTPQTVYGAGKYQMELSTVMGSDDRSSWFILVWDTETGRSKMYYGNVSDGTNSAANKFDLPSSPL</sequence>
<evidence type="ECO:0000313" key="2">
    <source>
        <dbReference type="EMBL" id="BDS13994.1"/>
    </source>
</evidence>
<dbReference type="AlphaFoldDB" id="A0A915YIV6"/>
<keyword evidence="3" id="KW-1185">Reference proteome</keyword>
<feature type="signal peptide" evidence="1">
    <location>
        <begin position="1"/>
        <end position="17"/>
    </location>
</feature>
<organism evidence="2 3">
    <name type="scientific">Aureispira anguillae</name>
    <dbReference type="NCBI Taxonomy" id="2864201"/>
    <lineage>
        <taxon>Bacteria</taxon>
        <taxon>Pseudomonadati</taxon>
        <taxon>Bacteroidota</taxon>
        <taxon>Saprospiria</taxon>
        <taxon>Saprospirales</taxon>
        <taxon>Saprospiraceae</taxon>
        <taxon>Aureispira</taxon>
    </lineage>
</organism>
<dbReference type="RefSeq" id="WP_264789237.1">
    <property type="nucleotide sequence ID" value="NZ_AP026867.1"/>
</dbReference>
<dbReference type="Proteomes" id="UP001060919">
    <property type="component" value="Chromosome"/>
</dbReference>
<dbReference type="KEGG" id="aup:AsAng_0047570"/>